<feature type="binding site" evidence="13 15">
    <location>
        <position position="326"/>
    </location>
    <ligand>
        <name>ATP</name>
        <dbReference type="ChEBI" id="CHEBI:30616"/>
    </ligand>
</feature>
<reference evidence="17 18" key="1">
    <citation type="submission" date="2015-09" db="EMBL/GenBank/DDBJ databases">
        <title>Genome of Desulfovibrio dechloracetivorans BerOc1, a mercury methylating strain isolated from highly hydrocarbons and metals contaminated coastal sediments.</title>
        <authorList>
            <person name="Goni Urriza M."/>
            <person name="Gassie C."/>
            <person name="Bouchez O."/>
            <person name="Klopp C."/>
            <person name="Ranchou-Peyruse A."/>
            <person name="Remy G."/>
        </authorList>
    </citation>
    <scope>NUCLEOTIDE SEQUENCE [LARGE SCALE GENOMIC DNA]</scope>
    <source>
        <strain evidence="17 18">BerOc1</strain>
    </source>
</reference>
<dbReference type="HAMAP" id="MF_00145">
    <property type="entry name" value="Phosphoglyc_kinase"/>
    <property type="match status" value="1"/>
</dbReference>
<evidence type="ECO:0000256" key="8">
    <source>
        <dbReference type="ARBA" id="ARBA00022679"/>
    </source>
</evidence>
<comment type="similarity">
    <text evidence="3 13 16">Belongs to the phosphoglycerate kinase family.</text>
</comment>
<feature type="binding site" evidence="14">
    <location>
        <position position="116"/>
    </location>
    <ligand>
        <name>(2R)-3-phosphoglycerate</name>
        <dbReference type="ChEBI" id="CHEBI:58272"/>
    </ligand>
</feature>
<dbReference type="GO" id="GO:0004618">
    <property type="term" value="F:phosphoglycerate kinase activity"/>
    <property type="evidence" value="ECO:0007669"/>
    <property type="project" value="UniProtKB-UniRule"/>
</dbReference>
<evidence type="ECO:0000256" key="11">
    <source>
        <dbReference type="ARBA" id="ARBA00022840"/>
    </source>
</evidence>
<evidence type="ECO:0000256" key="9">
    <source>
        <dbReference type="ARBA" id="ARBA00022741"/>
    </source>
</evidence>
<dbReference type="FunFam" id="3.40.50.1260:FF:000031">
    <property type="entry name" value="Phosphoglycerate kinase 1"/>
    <property type="match status" value="1"/>
</dbReference>
<comment type="caution">
    <text evidence="13">Lacks conserved residue(s) required for the propagation of feature annotation.</text>
</comment>
<evidence type="ECO:0000256" key="5">
    <source>
        <dbReference type="ARBA" id="ARBA00013061"/>
    </source>
</evidence>
<keyword evidence="10 13" id="KW-0418">Kinase</keyword>
<comment type="caution">
    <text evidence="17">The sequence shown here is derived from an EMBL/GenBank/DDBJ whole genome shotgun (WGS) entry which is preliminary data.</text>
</comment>
<sequence length="399" mass="42357">MLFIDQVDIAGKKILFRVDFNVPIEDGVITDDNRIRAALPTIQYALDKGASVILCAHLGKPKGKVVPELSLGPVANRTGELLGRGVALVPGRIGDQAVKMAADLAPGQVIMLDNLRFNPEETGKTPEERGDFGKLLASLADVYVNDAFGVAHRENASVVDVPRFAKVCCAGFLLKREYEYLGEALKDPKRPYVCVSGGAKVSTKLGILNNLLGKVDDIIIGGAMANTFLLAQGHEVGQSLAEPDLVDAAKGIMAKAKSMGSTLHLPVDFRYAKTPKAKQAEGVCKADAIPADALVLDIGPETITDFVAVLERAKTIVWNGPMGLFETTAFAKGSLAVCKAIAGLDDALTIVGGGDTDAVVHMMQLDDKFSFISTGGGSFLEFLEGKELPAFKALKECMK</sequence>
<dbReference type="GO" id="GO:0006094">
    <property type="term" value="P:gluconeogenesis"/>
    <property type="evidence" value="ECO:0007669"/>
    <property type="project" value="TreeGrafter"/>
</dbReference>
<feature type="binding site" evidence="13">
    <location>
        <position position="116"/>
    </location>
    <ligand>
        <name>substrate</name>
    </ligand>
</feature>
<dbReference type="Pfam" id="PF00162">
    <property type="entry name" value="PGK"/>
    <property type="match status" value="1"/>
</dbReference>
<dbReference type="AlphaFoldDB" id="A0A1J5NB39"/>
<evidence type="ECO:0000256" key="7">
    <source>
        <dbReference type="ARBA" id="ARBA00022490"/>
    </source>
</evidence>
<feature type="binding site" evidence="13 14">
    <location>
        <begin position="57"/>
        <end position="60"/>
    </location>
    <ligand>
        <name>substrate</name>
    </ligand>
</feature>
<dbReference type="FunFam" id="3.40.50.1260:FF:000006">
    <property type="entry name" value="Phosphoglycerate kinase"/>
    <property type="match status" value="1"/>
</dbReference>
<evidence type="ECO:0000256" key="15">
    <source>
        <dbReference type="PIRSR" id="PIRSR000724-2"/>
    </source>
</evidence>
<feature type="binding site" evidence="13 15">
    <location>
        <begin position="353"/>
        <end position="356"/>
    </location>
    <ligand>
        <name>ATP</name>
        <dbReference type="ChEBI" id="CHEBI:30616"/>
    </ligand>
</feature>
<evidence type="ECO:0000256" key="4">
    <source>
        <dbReference type="ARBA" id="ARBA00011245"/>
    </source>
</evidence>
<evidence type="ECO:0000313" key="18">
    <source>
        <dbReference type="Proteomes" id="UP000181901"/>
    </source>
</evidence>
<feature type="binding site" evidence="14">
    <location>
        <position position="153"/>
    </location>
    <ligand>
        <name>(2R)-3-phosphoglycerate</name>
        <dbReference type="ChEBI" id="CHEBI:58272"/>
    </ligand>
</feature>
<dbReference type="SUPFAM" id="SSF53748">
    <property type="entry name" value="Phosphoglycerate kinase"/>
    <property type="match status" value="1"/>
</dbReference>
<feature type="binding site" evidence="13 15">
    <location>
        <position position="204"/>
    </location>
    <ligand>
        <name>ATP</name>
        <dbReference type="ChEBI" id="CHEBI:30616"/>
    </ligand>
</feature>
<evidence type="ECO:0000256" key="6">
    <source>
        <dbReference type="ARBA" id="ARBA00016471"/>
    </source>
</evidence>
<dbReference type="Proteomes" id="UP000181901">
    <property type="component" value="Unassembled WGS sequence"/>
</dbReference>
<keyword evidence="11 13" id="KW-0067">ATP-binding</keyword>
<feature type="binding site" evidence="13 14">
    <location>
        <begin position="19"/>
        <end position="21"/>
    </location>
    <ligand>
        <name>substrate</name>
    </ligand>
</feature>
<dbReference type="PANTHER" id="PTHR11406:SF23">
    <property type="entry name" value="PHOSPHOGLYCERATE KINASE 1, CHLOROPLASTIC-RELATED"/>
    <property type="match status" value="1"/>
</dbReference>
<evidence type="ECO:0000256" key="13">
    <source>
        <dbReference type="HAMAP-Rule" id="MF_00145"/>
    </source>
</evidence>
<evidence type="ECO:0000313" key="17">
    <source>
        <dbReference type="EMBL" id="OIQ48961.1"/>
    </source>
</evidence>
<keyword evidence="18" id="KW-1185">Reference proteome</keyword>
<dbReference type="InterPro" id="IPR015824">
    <property type="entry name" value="Phosphoglycerate_kinase_N"/>
</dbReference>
<evidence type="ECO:0000256" key="10">
    <source>
        <dbReference type="ARBA" id="ARBA00022777"/>
    </source>
</evidence>
<comment type="subunit">
    <text evidence="4 13">Monomer.</text>
</comment>
<feature type="binding site" evidence="13">
    <location>
        <position position="153"/>
    </location>
    <ligand>
        <name>substrate</name>
    </ligand>
</feature>
<protein>
    <recommendedName>
        <fullName evidence="6 13">Phosphoglycerate kinase</fullName>
        <ecNumber evidence="5 13">2.7.2.3</ecNumber>
    </recommendedName>
</protein>
<dbReference type="EMBL" id="LKAQ01000005">
    <property type="protein sequence ID" value="OIQ48961.1"/>
    <property type="molecule type" value="Genomic_DNA"/>
</dbReference>
<dbReference type="PANTHER" id="PTHR11406">
    <property type="entry name" value="PHOSPHOGLYCERATE KINASE"/>
    <property type="match status" value="1"/>
</dbReference>
<accession>A0A1J5NB39</accession>
<keyword evidence="9 13" id="KW-0547">Nucleotide-binding</keyword>
<feature type="binding site" evidence="14">
    <location>
        <position position="34"/>
    </location>
    <ligand>
        <name>(2R)-3-phosphoglycerate</name>
        <dbReference type="ChEBI" id="CHEBI:58272"/>
    </ligand>
</feature>
<keyword evidence="12 13" id="KW-0324">Glycolysis</keyword>
<comment type="pathway">
    <text evidence="2 13">Carbohydrate degradation; glycolysis; pyruvate from D-glyceraldehyde 3-phosphate: step 2/5.</text>
</comment>
<keyword evidence="8 13" id="KW-0808">Transferase</keyword>
<dbReference type="GO" id="GO:0006096">
    <property type="term" value="P:glycolytic process"/>
    <property type="evidence" value="ECO:0007669"/>
    <property type="project" value="UniProtKB-UniRule"/>
</dbReference>
<comment type="subcellular location">
    <subcellularLocation>
        <location evidence="13">Cytoplasm</location>
    </subcellularLocation>
</comment>
<dbReference type="GO" id="GO:0043531">
    <property type="term" value="F:ADP binding"/>
    <property type="evidence" value="ECO:0007669"/>
    <property type="project" value="TreeGrafter"/>
</dbReference>
<organism evidence="17 18">
    <name type="scientific">Pseudodesulfovibrio hydrargyri</name>
    <dbReference type="NCBI Taxonomy" id="2125990"/>
    <lineage>
        <taxon>Bacteria</taxon>
        <taxon>Pseudomonadati</taxon>
        <taxon>Thermodesulfobacteriota</taxon>
        <taxon>Desulfovibrionia</taxon>
        <taxon>Desulfovibrionales</taxon>
        <taxon>Desulfovibrionaceae</taxon>
    </lineage>
</organism>
<dbReference type="PRINTS" id="PR00477">
    <property type="entry name" value="PHGLYCKINASE"/>
</dbReference>
<dbReference type="RefSeq" id="WP_071547384.1">
    <property type="nucleotide sequence ID" value="NZ_LKAQ01000005.1"/>
</dbReference>
<dbReference type="OrthoDB" id="9808460at2"/>
<dbReference type="UniPathway" id="UPA00109">
    <property type="reaction ID" value="UER00185"/>
</dbReference>
<evidence type="ECO:0000256" key="1">
    <source>
        <dbReference type="ARBA" id="ARBA00000642"/>
    </source>
</evidence>
<dbReference type="GO" id="GO:0005524">
    <property type="term" value="F:ATP binding"/>
    <property type="evidence" value="ECO:0007669"/>
    <property type="project" value="UniProtKB-KW"/>
</dbReference>
<name>A0A1J5NB39_9BACT</name>
<dbReference type="InterPro" id="IPR036043">
    <property type="entry name" value="Phosphoglycerate_kinase_sf"/>
</dbReference>
<evidence type="ECO:0000256" key="3">
    <source>
        <dbReference type="ARBA" id="ARBA00008982"/>
    </source>
</evidence>
<dbReference type="Gene3D" id="3.40.50.1260">
    <property type="entry name" value="Phosphoglycerate kinase, N-terminal domain"/>
    <property type="match status" value="2"/>
</dbReference>
<dbReference type="PIRSF" id="PIRSF000724">
    <property type="entry name" value="Pgk"/>
    <property type="match status" value="1"/>
</dbReference>
<gene>
    <name evidence="13 17" type="primary">pgk</name>
    <name evidence="17" type="synonym">tpi_1</name>
    <name evidence="17" type="ORF">BerOc1_03718</name>
</gene>
<dbReference type="EC" id="2.7.2.3" evidence="5 13"/>
<keyword evidence="7 13" id="KW-0963">Cytoplasm</keyword>
<evidence type="ECO:0000256" key="16">
    <source>
        <dbReference type="RuleBase" id="RU000532"/>
    </source>
</evidence>
<proteinExistence type="inferred from homology"/>
<comment type="catalytic activity">
    <reaction evidence="1 13 16">
        <text>(2R)-3-phosphoglycerate + ATP = (2R)-3-phospho-glyceroyl phosphate + ADP</text>
        <dbReference type="Rhea" id="RHEA:14801"/>
        <dbReference type="ChEBI" id="CHEBI:30616"/>
        <dbReference type="ChEBI" id="CHEBI:57604"/>
        <dbReference type="ChEBI" id="CHEBI:58272"/>
        <dbReference type="ChEBI" id="CHEBI:456216"/>
        <dbReference type="EC" id="2.7.2.3"/>
    </reaction>
</comment>
<dbReference type="GO" id="GO:0005829">
    <property type="term" value="C:cytosol"/>
    <property type="evidence" value="ECO:0007669"/>
    <property type="project" value="TreeGrafter"/>
</dbReference>
<evidence type="ECO:0000256" key="12">
    <source>
        <dbReference type="ARBA" id="ARBA00023152"/>
    </source>
</evidence>
<evidence type="ECO:0000256" key="14">
    <source>
        <dbReference type="PIRSR" id="PIRSR000724-1"/>
    </source>
</evidence>
<evidence type="ECO:0000256" key="2">
    <source>
        <dbReference type="ARBA" id="ARBA00004838"/>
    </source>
</evidence>
<dbReference type="InterPro" id="IPR001576">
    <property type="entry name" value="Phosphoglycerate_kinase"/>
</dbReference>
<feature type="binding site" evidence="13">
    <location>
        <position position="34"/>
    </location>
    <ligand>
        <name>substrate</name>
    </ligand>
</feature>